<keyword evidence="4 6" id="KW-1133">Transmembrane helix</keyword>
<evidence type="ECO:0000256" key="4">
    <source>
        <dbReference type="ARBA" id="ARBA00022989"/>
    </source>
</evidence>
<evidence type="ECO:0000313" key="8">
    <source>
        <dbReference type="Proteomes" id="UP001054889"/>
    </source>
</evidence>
<evidence type="ECO:0000256" key="1">
    <source>
        <dbReference type="ARBA" id="ARBA00004141"/>
    </source>
</evidence>
<sequence length="167" mass="18913">MPMNDVKSPSCNSLPEGFPSRGCSMAARRNVRYSRLSTEDGDDNNLTEGNVDLRFTYTPKSLRRIPWKSIALAIFLLLLGTSLLFLSYFIFTGHMEGDNSQAYGLLFLGFLAFLPGTSFLLKHLHGLISFQVFMRLESLTIHGEEHQDTPLRRYLIISFPSFLSRGQ</sequence>
<organism evidence="7 8">
    <name type="scientific">Eleusine coracana subsp. coracana</name>
    <dbReference type="NCBI Taxonomy" id="191504"/>
    <lineage>
        <taxon>Eukaryota</taxon>
        <taxon>Viridiplantae</taxon>
        <taxon>Streptophyta</taxon>
        <taxon>Embryophyta</taxon>
        <taxon>Tracheophyta</taxon>
        <taxon>Spermatophyta</taxon>
        <taxon>Magnoliopsida</taxon>
        <taxon>Liliopsida</taxon>
        <taxon>Poales</taxon>
        <taxon>Poaceae</taxon>
        <taxon>PACMAD clade</taxon>
        <taxon>Chloridoideae</taxon>
        <taxon>Cynodonteae</taxon>
        <taxon>Eleusininae</taxon>
        <taxon>Eleusine</taxon>
    </lineage>
</organism>
<name>A0AAV5DPZ5_ELECO</name>
<protein>
    <recommendedName>
        <fullName evidence="9">Transmembrane protein 230</fullName>
    </recommendedName>
</protein>
<comment type="similarity">
    <text evidence="2">Belongs to the TMEM134/TMEM230 family.</text>
</comment>
<dbReference type="GO" id="GO:0012505">
    <property type="term" value="C:endomembrane system"/>
    <property type="evidence" value="ECO:0007669"/>
    <property type="project" value="TreeGrafter"/>
</dbReference>
<dbReference type="AlphaFoldDB" id="A0AAV5DPZ5"/>
<evidence type="ECO:0008006" key="9">
    <source>
        <dbReference type="Google" id="ProtNLM"/>
    </source>
</evidence>
<reference evidence="7" key="1">
    <citation type="journal article" date="2018" name="DNA Res.">
        <title>Multiple hybrid de novo genome assembly of finger millet, an orphan allotetraploid crop.</title>
        <authorList>
            <person name="Hatakeyama M."/>
            <person name="Aluri S."/>
            <person name="Balachadran M.T."/>
            <person name="Sivarajan S.R."/>
            <person name="Patrignani A."/>
            <person name="Gruter S."/>
            <person name="Poveda L."/>
            <person name="Shimizu-Inatsugi R."/>
            <person name="Baeten J."/>
            <person name="Francoijs K.J."/>
            <person name="Nataraja K.N."/>
            <person name="Reddy Y.A.N."/>
            <person name="Phadnis S."/>
            <person name="Ravikumar R.L."/>
            <person name="Schlapbach R."/>
            <person name="Sreeman S.M."/>
            <person name="Shimizu K.K."/>
        </authorList>
    </citation>
    <scope>NUCLEOTIDE SEQUENCE</scope>
</reference>
<keyword evidence="8" id="KW-1185">Reference proteome</keyword>
<dbReference type="Pfam" id="PF05915">
    <property type="entry name" value="TMEM_230_134"/>
    <property type="match status" value="1"/>
</dbReference>
<dbReference type="EMBL" id="BQKI01000024">
    <property type="protein sequence ID" value="GJN12744.1"/>
    <property type="molecule type" value="Genomic_DNA"/>
</dbReference>
<keyword evidence="3 6" id="KW-0812">Transmembrane</keyword>
<accession>A0AAV5DPZ5</accession>
<comment type="caution">
    <text evidence="7">The sequence shown here is derived from an EMBL/GenBank/DDBJ whole genome shotgun (WGS) entry which is preliminary data.</text>
</comment>
<proteinExistence type="inferred from homology"/>
<dbReference type="PANTHER" id="PTHR15664:SF21">
    <property type="entry name" value="TRANSMEMBRANE PROTEIN 230"/>
    <property type="match status" value="1"/>
</dbReference>
<dbReference type="GO" id="GO:0016020">
    <property type="term" value="C:membrane"/>
    <property type="evidence" value="ECO:0007669"/>
    <property type="project" value="UniProtKB-SubCell"/>
</dbReference>
<evidence type="ECO:0000256" key="2">
    <source>
        <dbReference type="ARBA" id="ARBA00007743"/>
    </source>
</evidence>
<keyword evidence="5 6" id="KW-0472">Membrane</keyword>
<dbReference type="Proteomes" id="UP001054889">
    <property type="component" value="Unassembled WGS sequence"/>
</dbReference>
<dbReference type="InterPro" id="IPR044234">
    <property type="entry name" value="TMEM230"/>
</dbReference>
<reference evidence="7" key="2">
    <citation type="submission" date="2021-12" db="EMBL/GenBank/DDBJ databases">
        <title>Resequencing data analysis of finger millet.</title>
        <authorList>
            <person name="Hatakeyama M."/>
            <person name="Aluri S."/>
            <person name="Balachadran M.T."/>
            <person name="Sivarajan S.R."/>
            <person name="Poveda L."/>
            <person name="Shimizu-Inatsugi R."/>
            <person name="Schlapbach R."/>
            <person name="Sreeman S.M."/>
            <person name="Shimizu K.K."/>
        </authorList>
    </citation>
    <scope>NUCLEOTIDE SEQUENCE</scope>
</reference>
<gene>
    <name evidence="7" type="primary">ga31050</name>
    <name evidence="7" type="ORF">PR202_ga31050</name>
</gene>
<dbReference type="InterPro" id="IPR008590">
    <property type="entry name" value="TMEM_230/134"/>
</dbReference>
<evidence type="ECO:0000256" key="3">
    <source>
        <dbReference type="ARBA" id="ARBA00022692"/>
    </source>
</evidence>
<comment type="subcellular location">
    <subcellularLocation>
        <location evidence="1">Membrane</location>
        <topology evidence="1">Multi-pass membrane protein</topology>
    </subcellularLocation>
</comment>
<evidence type="ECO:0000256" key="5">
    <source>
        <dbReference type="ARBA" id="ARBA00023136"/>
    </source>
</evidence>
<feature type="transmembrane region" description="Helical" evidence="6">
    <location>
        <begin position="103"/>
        <end position="121"/>
    </location>
</feature>
<evidence type="ECO:0000256" key="6">
    <source>
        <dbReference type="SAM" id="Phobius"/>
    </source>
</evidence>
<dbReference type="PANTHER" id="PTHR15664">
    <property type="entry name" value="C20ORF30 PROTEIN"/>
    <property type="match status" value="1"/>
</dbReference>
<evidence type="ECO:0000313" key="7">
    <source>
        <dbReference type="EMBL" id="GJN12744.1"/>
    </source>
</evidence>
<feature type="transmembrane region" description="Helical" evidence="6">
    <location>
        <begin position="70"/>
        <end position="91"/>
    </location>
</feature>